<evidence type="ECO:0000256" key="10">
    <source>
        <dbReference type="RuleBase" id="RU003355"/>
    </source>
</evidence>
<evidence type="ECO:0000256" key="6">
    <source>
        <dbReference type="ARBA" id="ARBA00022801"/>
    </source>
</evidence>
<keyword evidence="4 9" id="KW-0645">Protease</keyword>
<gene>
    <name evidence="15" type="ORF">BT1A1_0764</name>
</gene>
<dbReference type="InterPro" id="IPR000209">
    <property type="entry name" value="Peptidase_S8/S53_dom"/>
</dbReference>
<feature type="transmembrane region" description="Helical" evidence="12">
    <location>
        <begin position="1651"/>
        <end position="1670"/>
    </location>
</feature>
<comment type="similarity">
    <text evidence="1 9 10">Belongs to the peptidase S8 family.</text>
</comment>
<dbReference type="InterPro" id="IPR023828">
    <property type="entry name" value="Peptidase_S8_Ser-AS"/>
</dbReference>
<dbReference type="GO" id="GO:0004252">
    <property type="term" value="F:serine-type endopeptidase activity"/>
    <property type="evidence" value="ECO:0007669"/>
    <property type="project" value="UniProtKB-UniRule"/>
</dbReference>
<dbReference type="Pfam" id="PF02225">
    <property type="entry name" value="PA"/>
    <property type="match status" value="1"/>
</dbReference>
<dbReference type="InterPro" id="IPR034213">
    <property type="entry name" value="S8_Vpr-like"/>
</dbReference>
<dbReference type="InterPro" id="IPR003137">
    <property type="entry name" value="PA_domain"/>
</dbReference>
<feature type="region of interest" description="Disordered" evidence="11">
    <location>
        <begin position="543"/>
        <end position="573"/>
    </location>
</feature>
<dbReference type="InterPro" id="IPR046450">
    <property type="entry name" value="PA_dom_sf"/>
</dbReference>
<keyword evidence="6 9" id="KW-0378">Hydrolase</keyword>
<dbReference type="PROSITE" id="PS00136">
    <property type="entry name" value="SUBTILASE_ASP"/>
    <property type="match status" value="1"/>
</dbReference>
<feature type="compositionally biased region" description="Polar residues" evidence="11">
    <location>
        <begin position="1622"/>
        <end position="1635"/>
    </location>
</feature>
<dbReference type="PROSITE" id="PS00137">
    <property type="entry name" value="SUBTILASE_HIS"/>
    <property type="match status" value="1"/>
</dbReference>
<evidence type="ECO:0000256" key="5">
    <source>
        <dbReference type="ARBA" id="ARBA00022729"/>
    </source>
</evidence>
<keyword evidence="3" id="KW-0964">Secreted</keyword>
<dbReference type="NCBIfam" id="TIGR01167">
    <property type="entry name" value="LPXTG_anchor"/>
    <property type="match status" value="1"/>
</dbReference>
<feature type="active site" description="Charge relay system" evidence="8 9">
    <location>
        <position position="281"/>
    </location>
</feature>
<keyword evidence="2" id="KW-0134">Cell wall</keyword>
<keyword evidence="12" id="KW-1133">Transmembrane helix</keyword>
<feature type="domain" description="Ig-like" evidence="14">
    <location>
        <begin position="1310"/>
        <end position="1394"/>
    </location>
</feature>
<evidence type="ECO:0000313" key="15">
    <source>
        <dbReference type="EMBL" id="CEE00615.1"/>
    </source>
</evidence>
<dbReference type="CDD" id="cd02133">
    <property type="entry name" value="PA_C5a_like"/>
    <property type="match status" value="1"/>
</dbReference>
<dbReference type="Gene3D" id="3.50.30.30">
    <property type="match status" value="1"/>
</dbReference>
<evidence type="ECO:0000313" key="16">
    <source>
        <dbReference type="Proteomes" id="UP000040576"/>
    </source>
</evidence>
<organism evidence="15 16">
    <name type="scientific">Caldibacillus thermoamylovorans</name>
    <dbReference type="NCBI Taxonomy" id="35841"/>
    <lineage>
        <taxon>Bacteria</taxon>
        <taxon>Bacillati</taxon>
        <taxon>Bacillota</taxon>
        <taxon>Bacilli</taxon>
        <taxon>Bacillales</taxon>
        <taxon>Bacillaceae</taxon>
        <taxon>Caldibacillus</taxon>
    </lineage>
</organism>
<dbReference type="InterPro" id="IPR050131">
    <property type="entry name" value="Peptidase_S8_subtilisin-like"/>
</dbReference>
<dbReference type="Proteomes" id="UP000040576">
    <property type="component" value="Unassembled WGS sequence"/>
</dbReference>
<reference evidence="15 16" key="1">
    <citation type="submission" date="2014-07" db="EMBL/GenBank/DDBJ databases">
        <authorList>
            <person name="Wibberg Daniel"/>
        </authorList>
    </citation>
    <scope>NUCLEOTIDE SEQUENCE [LARGE SCALE GENOMIC DNA]</scope>
</reference>
<evidence type="ECO:0000256" key="7">
    <source>
        <dbReference type="ARBA" id="ARBA00022825"/>
    </source>
</evidence>
<feature type="chain" id="PRO_5001857841" description="Ig-like domain-containing protein" evidence="13">
    <location>
        <begin position="31"/>
        <end position="1678"/>
    </location>
</feature>
<feature type="region of interest" description="Disordered" evidence="11">
    <location>
        <begin position="250"/>
        <end position="271"/>
    </location>
</feature>
<dbReference type="PANTHER" id="PTHR43806:SF65">
    <property type="entry name" value="SERINE PROTEASE APRX"/>
    <property type="match status" value="1"/>
</dbReference>
<dbReference type="Gene3D" id="3.40.50.200">
    <property type="entry name" value="Peptidase S8/S53 domain"/>
    <property type="match status" value="1"/>
</dbReference>
<dbReference type="CDD" id="cd07474">
    <property type="entry name" value="Peptidases_S8_subtilisin_Vpr-like"/>
    <property type="match status" value="1"/>
</dbReference>
<evidence type="ECO:0000256" key="11">
    <source>
        <dbReference type="SAM" id="MobiDB-lite"/>
    </source>
</evidence>
<feature type="region of interest" description="Disordered" evidence="11">
    <location>
        <begin position="1584"/>
        <end position="1641"/>
    </location>
</feature>
<dbReference type="EMBL" id="CCRF01000028">
    <property type="protein sequence ID" value="CEE00615.1"/>
    <property type="molecule type" value="Genomic_DNA"/>
</dbReference>
<accession>A0A090IYI5</accession>
<dbReference type="InterPro" id="IPR036852">
    <property type="entry name" value="Peptidase_S8/S53_dom_sf"/>
</dbReference>
<dbReference type="PROSITE" id="PS51892">
    <property type="entry name" value="SUBTILASE"/>
    <property type="match status" value="1"/>
</dbReference>
<dbReference type="Pfam" id="PF00082">
    <property type="entry name" value="Peptidase_S8"/>
    <property type="match status" value="1"/>
</dbReference>
<keyword evidence="7 9" id="KW-0720">Serine protease</keyword>
<dbReference type="SUPFAM" id="SSF52025">
    <property type="entry name" value="PA domain"/>
    <property type="match status" value="1"/>
</dbReference>
<dbReference type="PROSITE" id="PS50835">
    <property type="entry name" value="IG_LIKE"/>
    <property type="match status" value="1"/>
</dbReference>
<dbReference type="InterPro" id="IPR015500">
    <property type="entry name" value="Peptidase_S8_subtilisin-rel"/>
</dbReference>
<evidence type="ECO:0000256" key="2">
    <source>
        <dbReference type="ARBA" id="ARBA00022512"/>
    </source>
</evidence>
<dbReference type="PANTHER" id="PTHR43806">
    <property type="entry name" value="PEPTIDASE S8"/>
    <property type="match status" value="1"/>
</dbReference>
<keyword evidence="12" id="KW-0472">Membrane</keyword>
<dbReference type="GO" id="GO:0006508">
    <property type="term" value="P:proteolysis"/>
    <property type="evidence" value="ECO:0007669"/>
    <property type="project" value="UniProtKB-KW"/>
</dbReference>
<feature type="compositionally biased region" description="Polar residues" evidence="11">
    <location>
        <begin position="555"/>
        <end position="565"/>
    </location>
</feature>
<keyword evidence="5 13" id="KW-0732">Signal</keyword>
<dbReference type="PRINTS" id="PR00723">
    <property type="entry name" value="SUBTILISIN"/>
</dbReference>
<sequence>MNRKGFKKLLSSLLIFILIFTLFQPAFSHAQTNTNIQSSKQVNSDERISQLKNIINQQKELLKKDPYLDSSLKMAKSDGEVKVIVQLSEEPVALAKGKQTVKGKSFSQKQASTVKNKVLNQQARFEKQLKAEKINYKKGFTYHQAFNGMSLTVNKSEIQKLLKLNGVVSIHPDEEVHALEVKKDDTVKAAMMDSNPHLKIPEIWKMGYEGQGVKVAVLDTGIDYNHPELKDVYKGGHNFIIHGSNYARDRAEDDPYETTPEDRPDNMPEFDEDGDAFYTSHGTHVAGIIAAQGNNKYNIKGVAPKVDLYAYRVLGAYGSGSTSGIIAGIDKAVEENMDIINLSLGGGSNSQTAPDAIAINNATLAGVTAVVATGNSGPGRSTIGNPASAALAISVGNSTLPEETYQATLTVEAGDFRDEYKASLMGWTFGKDPSETLTGEYDVVAVPGFGTESDYEGLDVKGKIALVSRGEIPFVDKIAAAKNHGAAGLLVHNNVGEAPSGILLGNSFAFIPTFDISTKDGNAFRKAIEATANKTGKVTISGYEKGTTEGDKINDSSSRGPSTPTFDIKPDVSAPGTNIMSSVPAYGKDYPDADYSEAYDRFTGTSMATPQVAGIAALLLSKNPDWTPFDVKVAISNTAKQLDTKLYDVFAQGPGRAQPLEAMNAEALAYALDTTSFEEKTIEYEKGTVTFGKVAPDPESEKKITKQIAVKDLVGKPSNFDVSVEVTKAATGEMADARVTVDKSSFTLNGTETLNVTLTVPAGEESPDNEMHGYIHLTNGTTKLILPFAAAFSTAGPAGLSYYQLLDNAISPNGDGKYEETALQFGLLGDEELMSLELWDAQNPSGGPFGDGYLGYFAFQPLPAGDWKLKIDGTYFDWETGEKTEIPEGVYTVDYNSWDLANETITFLADDGPLFVKTSTPEIEFNKTEEIKGSEYELTGSINDKFIDFKSAVEEAFGIPYDVNEKLTVTYRVTDKDGNDVGSGPVTLKQDGSFAISLTKLPAGENTVTLHVEDIVANASDKEVKLNVEGEQKDVHITLTPSTTEPTEGPVTVKVDTDSTSPLVSMKWLQGEKTVEDFANAGNDIDLEKSEFNVTENGTYTVYVKNSENVEAVQTITVENIKKPAENFAITLTPSTTEPTEGPVTISVNTDSKADLVALKWLQGEKTAEDFANAGYAIDLDKKTFDVTENGIYTVYAKNSENAEVVQTIKIENITKPADEFTVTLTPSTVEPTEGPVTVKIETNSEADLVSMKWLEGKKATEDFANAGNEINLEESSFSVTTNGVYTVYVKNSKGVEVVQTIEINNIVIPAVSIALTPSTTEETEGPVSIKVDADSTSALVELKWLEGKQNVDAFHNAGNPIDLEAKQFDVTENGTYTVYAQNSGGAEAVQTITIDNIKVVEKEEIVITTPSIANGVATISDDDIDRVKNGGTFIIELGKADKVRVFLTADQIKTLKEKQVSLIIRNYAVEIQIPSNNLADGEDISIDVRKVDDVASADQAVSGVYDFTIYAGDKVVSDFGEPIILVFTVDNDKVKSTDKLNVYYYNEEMKKWELIPNAVHKDGKVSVGINHFSTFAVFAKDPNKKDPVPLPTPGGQDPVPEPNPSGKEDPKGPSPKDAGDKNQSIYDGSNQNSGKNGGELPNTATPYNNYFIIGFVLVMIGVAAVYFQYRRKRKTMM</sequence>
<dbReference type="Pfam" id="PF05922">
    <property type="entry name" value="Inhibitor_I9"/>
    <property type="match status" value="1"/>
</dbReference>
<name>A0A090IYI5_9BACI</name>
<dbReference type="InterPro" id="IPR022398">
    <property type="entry name" value="Peptidase_S8_His-AS"/>
</dbReference>
<feature type="active site" description="Charge relay system" evidence="8 9">
    <location>
        <position position="606"/>
    </location>
</feature>
<evidence type="ECO:0000259" key="14">
    <source>
        <dbReference type="PROSITE" id="PS50835"/>
    </source>
</evidence>
<protein>
    <recommendedName>
        <fullName evidence="14">Ig-like domain-containing protein</fullName>
    </recommendedName>
</protein>
<dbReference type="InterPro" id="IPR010259">
    <property type="entry name" value="S8pro/Inhibitor_I9"/>
</dbReference>
<dbReference type="InterPro" id="IPR023827">
    <property type="entry name" value="Peptidase_S8_Asp-AS"/>
</dbReference>
<keyword evidence="16" id="KW-1185">Reference proteome</keyword>
<dbReference type="PROSITE" id="PS00138">
    <property type="entry name" value="SUBTILASE_SER"/>
    <property type="match status" value="1"/>
</dbReference>
<dbReference type="InterPro" id="IPR007110">
    <property type="entry name" value="Ig-like_dom"/>
</dbReference>
<feature type="signal peptide" evidence="13">
    <location>
        <begin position="1"/>
        <end position="30"/>
    </location>
</feature>
<evidence type="ECO:0000256" key="12">
    <source>
        <dbReference type="SAM" id="Phobius"/>
    </source>
</evidence>
<evidence type="ECO:0000256" key="8">
    <source>
        <dbReference type="PIRSR" id="PIRSR615500-1"/>
    </source>
</evidence>
<evidence type="ECO:0000256" key="9">
    <source>
        <dbReference type="PROSITE-ProRule" id="PRU01240"/>
    </source>
</evidence>
<dbReference type="SUPFAM" id="SSF52743">
    <property type="entry name" value="Subtilisin-like"/>
    <property type="match status" value="1"/>
</dbReference>
<keyword evidence="12" id="KW-0812">Transmembrane</keyword>
<proteinExistence type="inferred from homology"/>
<evidence type="ECO:0000256" key="13">
    <source>
        <dbReference type="SAM" id="SignalP"/>
    </source>
</evidence>
<evidence type="ECO:0000256" key="1">
    <source>
        <dbReference type="ARBA" id="ARBA00011073"/>
    </source>
</evidence>
<feature type="active site" description="Charge relay system" evidence="8 9">
    <location>
        <position position="219"/>
    </location>
</feature>
<dbReference type="RefSeq" id="WP_051988991.1">
    <property type="nucleotide sequence ID" value="NZ_CCRF01000028.1"/>
</dbReference>
<evidence type="ECO:0000256" key="4">
    <source>
        <dbReference type="ARBA" id="ARBA00022670"/>
    </source>
</evidence>
<evidence type="ECO:0000256" key="3">
    <source>
        <dbReference type="ARBA" id="ARBA00022525"/>
    </source>
</evidence>